<evidence type="ECO:0000313" key="4">
    <source>
        <dbReference type="Proteomes" id="UP000006055"/>
    </source>
</evidence>
<dbReference type="InterPro" id="IPR050267">
    <property type="entry name" value="Anti-sigma-factor_SerPK"/>
</dbReference>
<dbReference type="AlphaFoldDB" id="I4C3Y1"/>
<dbReference type="CDD" id="cd16936">
    <property type="entry name" value="HATPase_RsbW-like"/>
    <property type="match status" value="1"/>
</dbReference>
<accession>I4C3Y1</accession>
<evidence type="ECO:0000259" key="2">
    <source>
        <dbReference type="Pfam" id="PF13581"/>
    </source>
</evidence>
<dbReference type="EMBL" id="CP003360">
    <property type="protein sequence ID" value="AFM24272.1"/>
    <property type="molecule type" value="Genomic_DNA"/>
</dbReference>
<dbReference type="Pfam" id="PF13581">
    <property type="entry name" value="HATPase_c_2"/>
    <property type="match status" value="1"/>
</dbReference>
<dbReference type="Gene3D" id="3.30.565.10">
    <property type="entry name" value="Histidine kinase-like ATPase, C-terminal domain"/>
    <property type="match status" value="1"/>
</dbReference>
<dbReference type="InterPro" id="IPR003594">
    <property type="entry name" value="HATPase_dom"/>
</dbReference>
<feature type="domain" description="Histidine kinase/HSP90-like ATPase" evidence="2">
    <location>
        <begin position="17"/>
        <end position="138"/>
    </location>
</feature>
<dbReference type="SUPFAM" id="SSF55874">
    <property type="entry name" value="ATPase domain of HSP90 chaperone/DNA topoisomerase II/histidine kinase"/>
    <property type="match status" value="1"/>
</dbReference>
<gene>
    <name evidence="3" type="ordered locus">Desti_1561</name>
</gene>
<evidence type="ECO:0000313" key="3">
    <source>
        <dbReference type="EMBL" id="AFM24272.1"/>
    </source>
</evidence>
<name>I4C3Y1_DESTA</name>
<sequence length="140" mass="16125">MRDPMMDTIHFSLANNFDELTRLMSSAEDFLRSRQIPERTIYCVNLILEEVVTNVIKYAFKDEWAHEIQLMLSLQESEVTIRCEDDGCAFDPLSLPPPQLHDSIMDCTEGGLGIYLVRQTAHSMNYLRENGKNILTITIK</sequence>
<dbReference type="STRING" id="706587.Desti_1561"/>
<organism evidence="3 4">
    <name type="scientific">Desulfomonile tiedjei (strain ATCC 49306 / DSM 6799 / DCB-1)</name>
    <dbReference type="NCBI Taxonomy" id="706587"/>
    <lineage>
        <taxon>Bacteria</taxon>
        <taxon>Pseudomonadati</taxon>
        <taxon>Thermodesulfobacteriota</taxon>
        <taxon>Desulfomonilia</taxon>
        <taxon>Desulfomonilales</taxon>
        <taxon>Desulfomonilaceae</taxon>
        <taxon>Desulfomonile</taxon>
    </lineage>
</organism>
<dbReference type="PANTHER" id="PTHR35526">
    <property type="entry name" value="ANTI-SIGMA-F FACTOR RSBW-RELATED"/>
    <property type="match status" value="1"/>
</dbReference>
<dbReference type="KEGG" id="dti:Desti_1561"/>
<keyword evidence="4" id="KW-1185">Reference proteome</keyword>
<evidence type="ECO:0000256" key="1">
    <source>
        <dbReference type="ARBA" id="ARBA00022527"/>
    </source>
</evidence>
<proteinExistence type="predicted"/>
<keyword evidence="3" id="KW-0418">Kinase</keyword>
<reference evidence="4" key="1">
    <citation type="submission" date="2012-06" db="EMBL/GenBank/DDBJ databases">
        <title>Complete sequence of chromosome of Desulfomonile tiedjei DSM 6799.</title>
        <authorList>
            <person name="Lucas S."/>
            <person name="Copeland A."/>
            <person name="Lapidus A."/>
            <person name="Glavina del Rio T."/>
            <person name="Dalin E."/>
            <person name="Tice H."/>
            <person name="Bruce D."/>
            <person name="Goodwin L."/>
            <person name="Pitluck S."/>
            <person name="Peters L."/>
            <person name="Ovchinnikova G."/>
            <person name="Zeytun A."/>
            <person name="Lu M."/>
            <person name="Kyrpides N."/>
            <person name="Mavromatis K."/>
            <person name="Ivanova N."/>
            <person name="Brettin T."/>
            <person name="Detter J.C."/>
            <person name="Han C."/>
            <person name="Larimer F."/>
            <person name="Land M."/>
            <person name="Hauser L."/>
            <person name="Markowitz V."/>
            <person name="Cheng J.-F."/>
            <person name="Hugenholtz P."/>
            <person name="Woyke T."/>
            <person name="Wu D."/>
            <person name="Spring S."/>
            <person name="Schroeder M."/>
            <person name="Brambilla E."/>
            <person name="Klenk H.-P."/>
            <person name="Eisen J.A."/>
        </authorList>
    </citation>
    <scope>NUCLEOTIDE SEQUENCE [LARGE SCALE GENOMIC DNA]</scope>
    <source>
        <strain evidence="4">ATCC 49306 / DSM 6799 / DCB-1</strain>
    </source>
</reference>
<dbReference type="HOGENOM" id="CLU_090336_24_2_7"/>
<dbReference type="eggNOG" id="COG2172">
    <property type="taxonomic scope" value="Bacteria"/>
</dbReference>
<keyword evidence="3" id="KW-0808">Transferase</keyword>
<dbReference type="Proteomes" id="UP000006055">
    <property type="component" value="Chromosome"/>
</dbReference>
<dbReference type="GO" id="GO:0004674">
    <property type="term" value="F:protein serine/threonine kinase activity"/>
    <property type="evidence" value="ECO:0007669"/>
    <property type="project" value="UniProtKB-KW"/>
</dbReference>
<keyword evidence="1" id="KW-0723">Serine/threonine-protein kinase</keyword>
<protein>
    <submittedName>
        <fullName evidence="3">Anti-sigma regulatory factor (Ser/Thr protein kinase)</fullName>
    </submittedName>
</protein>
<dbReference type="InterPro" id="IPR036890">
    <property type="entry name" value="HATPase_C_sf"/>
</dbReference>